<dbReference type="OrthoDB" id="3204289at2759"/>
<proteinExistence type="predicted"/>
<sequence>MRYSPVLPHVTFGLTSRLQALNLSKKLGTLTSRVSDYKQVMHHIAFLDVPGVQRVVRVALNNGRSPSEIVGLIEKASKGLYNVKDFKARDIDIASLALVLGGPKLVYALSKGLALPCLSTIRKHALPPKITPSSYFPKQEEITNNINNCFRLRSFRKPRGFEVMMDELSLEERPRYHHPTNMVLGLCREHSTAFDLEVTSVSPLYALAEGLKKKEVHYAKEGTVVAIAPLSGEDYRPSIVMLSGTCKTESDVEQGKWIALIATSWHEAEFGEPSHGEIWSFSSDGDGTRRRAMHKAFMCQELPSSTPIHRIISPLKLMNMRVGPTLITPNFDPKHIFKRYATMIRGNDGILINHSHLQCAEIRKYLYNHPQFENSSSTISSLFDGKDHQNVPKAVRLLRAVASVRDIPGIQSKPDARHIVLLGHLLDSLLLPFITPHLTLSDQLTHLSTTAHLMLALYRLNGTAFMPGQLYYDSQACIKNIYFCVAKQKLLDPTEKFFIGLCGTDRLEGEFGQIRTARGGPNVDLLQLSERAASAAHMSEIYAKNPNWDRGHRRLSLTGKEGIDHTNPKSWNGNITVGAVSLLTCWNNGRQAAETLLEAAGTP</sequence>
<protein>
    <submittedName>
        <fullName evidence="1">Uncharacterized protein</fullName>
    </submittedName>
</protein>
<name>A0A0C3LUP3_9AGAM</name>
<evidence type="ECO:0000313" key="1">
    <source>
        <dbReference type="EMBL" id="KIO25132.1"/>
    </source>
</evidence>
<evidence type="ECO:0000313" key="2">
    <source>
        <dbReference type="Proteomes" id="UP000054248"/>
    </source>
</evidence>
<organism evidence="1 2">
    <name type="scientific">Tulasnella calospora MUT 4182</name>
    <dbReference type="NCBI Taxonomy" id="1051891"/>
    <lineage>
        <taxon>Eukaryota</taxon>
        <taxon>Fungi</taxon>
        <taxon>Dikarya</taxon>
        <taxon>Basidiomycota</taxon>
        <taxon>Agaricomycotina</taxon>
        <taxon>Agaricomycetes</taxon>
        <taxon>Cantharellales</taxon>
        <taxon>Tulasnellaceae</taxon>
        <taxon>Tulasnella</taxon>
    </lineage>
</organism>
<dbReference type="AlphaFoldDB" id="A0A0C3LUP3"/>
<dbReference type="STRING" id="1051891.A0A0C3LUP3"/>
<feature type="non-terminal residue" evidence="1">
    <location>
        <position position="603"/>
    </location>
</feature>
<reference evidence="2" key="2">
    <citation type="submission" date="2015-01" db="EMBL/GenBank/DDBJ databases">
        <title>Evolutionary Origins and Diversification of the Mycorrhizal Mutualists.</title>
        <authorList>
            <consortium name="DOE Joint Genome Institute"/>
            <consortium name="Mycorrhizal Genomics Consortium"/>
            <person name="Kohler A."/>
            <person name="Kuo A."/>
            <person name="Nagy L.G."/>
            <person name="Floudas D."/>
            <person name="Copeland A."/>
            <person name="Barry K.W."/>
            <person name="Cichocki N."/>
            <person name="Veneault-Fourrey C."/>
            <person name="LaButti K."/>
            <person name="Lindquist E.A."/>
            <person name="Lipzen A."/>
            <person name="Lundell T."/>
            <person name="Morin E."/>
            <person name="Murat C."/>
            <person name="Riley R."/>
            <person name="Ohm R."/>
            <person name="Sun H."/>
            <person name="Tunlid A."/>
            <person name="Henrissat B."/>
            <person name="Grigoriev I.V."/>
            <person name="Hibbett D.S."/>
            <person name="Martin F."/>
        </authorList>
    </citation>
    <scope>NUCLEOTIDE SEQUENCE [LARGE SCALE GENOMIC DNA]</scope>
    <source>
        <strain evidence="2">MUT 4182</strain>
    </source>
</reference>
<dbReference type="HOGENOM" id="CLU_017008_0_0_1"/>
<accession>A0A0C3LUP3</accession>
<dbReference type="Proteomes" id="UP000054248">
    <property type="component" value="Unassembled WGS sequence"/>
</dbReference>
<reference evidence="1 2" key="1">
    <citation type="submission" date="2014-04" db="EMBL/GenBank/DDBJ databases">
        <authorList>
            <consortium name="DOE Joint Genome Institute"/>
            <person name="Kuo A."/>
            <person name="Girlanda M."/>
            <person name="Perotto S."/>
            <person name="Kohler A."/>
            <person name="Nagy L.G."/>
            <person name="Floudas D."/>
            <person name="Copeland A."/>
            <person name="Barry K.W."/>
            <person name="Cichocki N."/>
            <person name="Veneault-Fourrey C."/>
            <person name="LaButti K."/>
            <person name="Lindquist E.A."/>
            <person name="Lipzen A."/>
            <person name="Lundell T."/>
            <person name="Morin E."/>
            <person name="Murat C."/>
            <person name="Sun H."/>
            <person name="Tunlid A."/>
            <person name="Henrissat B."/>
            <person name="Grigoriev I.V."/>
            <person name="Hibbett D.S."/>
            <person name="Martin F."/>
            <person name="Nordberg H.P."/>
            <person name="Cantor M.N."/>
            <person name="Hua S.X."/>
        </authorList>
    </citation>
    <scope>NUCLEOTIDE SEQUENCE [LARGE SCALE GENOMIC DNA]</scope>
    <source>
        <strain evidence="1 2">MUT 4182</strain>
    </source>
</reference>
<keyword evidence="2" id="KW-1185">Reference proteome</keyword>
<dbReference type="EMBL" id="KN823048">
    <property type="protein sequence ID" value="KIO25132.1"/>
    <property type="molecule type" value="Genomic_DNA"/>
</dbReference>
<gene>
    <name evidence="1" type="ORF">M407DRAFT_211121</name>
</gene>